<dbReference type="Proteomes" id="UP001209878">
    <property type="component" value="Unassembled WGS sequence"/>
</dbReference>
<accession>A0AAD9NHZ5</accession>
<evidence type="ECO:0000313" key="2">
    <source>
        <dbReference type="EMBL" id="KAK2170770.1"/>
    </source>
</evidence>
<organism evidence="2 3">
    <name type="scientific">Ridgeia piscesae</name>
    <name type="common">Tubeworm</name>
    <dbReference type="NCBI Taxonomy" id="27915"/>
    <lineage>
        <taxon>Eukaryota</taxon>
        <taxon>Metazoa</taxon>
        <taxon>Spiralia</taxon>
        <taxon>Lophotrochozoa</taxon>
        <taxon>Annelida</taxon>
        <taxon>Polychaeta</taxon>
        <taxon>Sedentaria</taxon>
        <taxon>Canalipalpata</taxon>
        <taxon>Sabellida</taxon>
        <taxon>Siboglinidae</taxon>
        <taxon>Ridgeia</taxon>
    </lineage>
</organism>
<dbReference type="CDD" id="cd05481">
    <property type="entry name" value="retropepsin_like_LTR_1"/>
    <property type="match status" value="1"/>
</dbReference>
<feature type="domain" description="Reverse transcriptase/retrotransposon-derived protein RNase H-like" evidence="1">
    <location>
        <begin position="108"/>
        <end position="179"/>
    </location>
</feature>
<dbReference type="Pfam" id="PF17919">
    <property type="entry name" value="RT_RNaseH_2"/>
    <property type="match status" value="1"/>
</dbReference>
<dbReference type="InterPro" id="IPR043502">
    <property type="entry name" value="DNA/RNA_pol_sf"/>
</dbReference>
<protein>
    <recommendedName>
        <fullName evidence="1">Reverse transcriptase/retrotransposon-derived protein RNase H-like domain-containing protein</fullName>
    </recommendedName>
</protein>
<dbReference type="AlphaFoldDB" id="A0AAD9NHZ5"/>
<reference evidence="2" key="1">
    <citation type="journal article" date="2023" name="Mol. Biol. Evol.">
        <title>Third-Generation Sequencing Reveals the Adaptive Role of the Epigenome in Three Deep-Sea Polychaetes.</title>
        <authorList>
            <person name="Perez M."/>
            <person name="Aroh O."/>
            <person name="Sun Y."/>
            <person name="Lan Y."/>
            <person name="Juniper S.K."/>
            <person name="Young C.R."/>
            <person name="Angers B."/>
            <person name="Qian P.Y."/>
        </authorList>
    </citation>
    <scope>NUCLEOTIDE SEQUENCE</scope>
    <source>
        <strain evidence="2">R07B-5</strain>
    </source>
</reference>
<comment type="caution">
    <text evidence="2">The sequence shown here is derived from an EMBL/GenBank/DDBJ whole genome shotgun (WGS) entry which is preliminary data.</text>
</comment>
<dbReference type="SUPFAM" id="SSF56672">
    <property type="entry name" value="DNA/RNA polymerases"/>
    <property type="match status" value="1"/>
</dbReference>
<evidence type="ECO:0000259" key="1">
    <source>
        <dbReference type="Pfam" id="PF17919"/>
    </source>
</evidence>
<sequence length="354" mass="40530">MFISRKLDLNWGTYYRDYERCSWKIAVDKRKVDTGAQGNVMPLRTFQRMYPSNIDTEGIPVRGSLEHRDTILAAYNGQLIRQYGTTRLKCVHETTTCEAELFVADTPDSHNAAFEATKSLICREVTLAYFNPQADSVIQVDASSRGLGAVLIQHGKPIAFTSKSLSDCEQRYANIEREAPHGNSFVLESDHKLLEMTNLKNLAATPQRLQKIFLRVQPYDFVLLYKPGKQMMMADVMSRHPSSESTQIDLDIQVEDPAVSEVLCLLKSINKDIDDIVRKCDTWQQLQKRQAHEPLMQHELPTRPWQIVGTDMFVIREDTYLLICDYYSKFTFVYCIEGKVTSDAIMSKMSEVFA</sequence>
<dbReference type="PANTHER" id="PTHR37984:SF7">
    <property type="entry name" value="INTEGRASE CATALYTIC DOMAIN-CONTAINING PROTEIN"/>
    <property type="match status" value="1"/>
</dbReference>
<keyword evidence="3" id="KW-1185">Reference proteome</keyword>
<gene>
    <name evidence="2" type="ORF">NP493_1143g01069</name>
</gene>
<evidence type="ECO:0000313" key="3">
    <source>
        <dbReference type="Proteomes" id="UP001209878"/>
    </source>
</evidence>
<dbReference type="PANTHER" id="PTHR37984">
    <property type="entry name" value="PROTEIN CBG26694"/>
    <property type="match status" value="1"/>
</dbReference>
<dbReference type="CDD" id="cd09274">
    <property type="entry name" value="RNase_HI_RT_Ty3"/>
    <property type="match status" value="1"/>
</dbReference>
<name>A0AAD9NHZ5_RIDPI</name>
<dbReference type="InterPro" id="IPR050951">
    <property type="entry name" value="Retrovirus_Pol_polyprotein"/>
</dbReference>
<dbReference type="InterPro" id="IPR041577">
    <property type="entry name" value="RT_RNaseH_2"/>
</dbReference>
<proteinExistence type="predicted"/>
<dbReference type="EMBL" id="JAODUO010001142">
    <property type="protein sequence ID" value="KAK2170770.1"/>
    <property type="molecule type" value="Genomic_DNA"/>
</dbReference>